<evidence type="ECO:0000256" key="7">
    <source>
        <dbReference type="RuleBase" id="RU000320"/>
    </source>
</evidence>
<evidence type="ECO:0000256" key="5">
    <source>
        <dbReference type="ARBA" id="ARBA00022989"/>
    </source>
</evidence>
<dbReference type="GO" id="GO:0008137">
    <property type="term" value="F:NADH dehydrogenase (ubiquinone) activity"/>
    <property type="evidence" value="ECO:0007669"/>
    <property type="project" value="InterPro"/>
</dbReference>
<feature type="transmembrane region" description="Helical" evidence="8">
    <location>
        <begin position="327"/>
        <end position="352"/>
    </location>
</feature>
<dbReference type="Proteomes" id="UP000253987">
    <property type="component" value="Unassembled WGS sequence"/>
</dbReference>
<feature type="transmembrane region" description="Helical" evidence="8">
    <location>
        <begin position="278"/>
        <end position="297"/>
    </location>
</feature>
<feature type="transmembrane region" description="Helical" evidence="8">
    <location>
        <begin position="412"/>
        <end position="438"/>
    </location>
</feature>
<dbReference type="Pfam" id="PF00361">
    <property type="entry name" value="Proton_antipo_M"/>
    <property type="match status" value="1"/>
</dbReference>
<evidence type="ECO:0000256" key="3">
    <source>
        <dbReference type="ARBA" id="ARBA00022475"/>
    </source>
</evidence>
<dbReference type="NCBIfam" id="NF009309">
    <property type="entry name" value="PRK12666.1"/>
    <property type="match status" value="1"/>
</dbReference>
<dbReference type="InterPro" id="IPR001750">
    <property type="entry name" value="ND/Mrp_TM"/>
</dbReference>
<comment type="subcellular location">
    <subcellularLocation>
        <location evidence="1">Cell membrane</location>
        <topology evidence="1">Multi-pass membrane protein</topology>
    </subcellularLocation>
    <subcellularLocation>
        <location evidence="7">Membrane</location>
        <topology evidence="7">Multi-pass membrane protein</topology>
    </subcellularLocation>
</comment>
<accession>A0A2V3ZSC4</accession>
<name>A0A2V3ZSC4_9GAMM</name>
<reference evidence="11" key="1">
    <citation type="submission" date="2018-05" db="EMBL/GenBank/DDBJ databases">
        <authorList>
            <person name="Lu D."/>
        </authorList>
    </citation>
    <scope>NUCLEOTIDE SEQUENCE [LARGE SCALE GENOMIC DNA]</scope>
    <source>
        <strain evidence="11">F01</strain>
    </source>
</reference>
<dbReference type="EMBL" id="QFWX01000002">
    <property type="protein sequence ID" value="PXX92750.1"/>
    <property type="molecule type" value="Genomic_DNA"/>
</dbReference>
<dbReference type="OrthoDB" id="9768329at2"/>
<feature type="transmembrane region" description="Helical" evidence="8">
    <location>
        <begin position="161"/>
        <end position="182"/>
    </location>
</feature>
<evidence type="ECO:0000313" key="11">
    <source>
        <dbReference type="Proteomes" id="UP000253987"/>
    </source>
</evidence>
<protein>
    <submittedName>
        <fullName evidence="10">Monovalent cation/H+ antiporter subunit D</fullName>
    </submittedName>
</protein>
<evidence type="ECO:0000256" key="8">
    <source>
        <dbReference type="SAM" id="Phobius"/>
    </source>
</evidence>
<feature type="transmembrane region" description="Helical" evidence="8">
    <location>
        <begin position="6"/>
        <end position="25"/>
    </location>
</feature>
<dbReference type="GO" id="GO:0042773">
    <property type="term" value="P:ATP synthesis coupled electron transport"/>
    <property type="evidence" value="ECO:0007669"/>
    <property type="project" value="InterPro"/>
</dbReference>
<feature type="domain" description="NADH:quinone oxidoreductase/Mrp antiporter transmembrane" evidence="9">
    <location>
        <begin position="126"/>
        <end position="419"/>
    </location>
</feature>
<sequence>MNHLMILPVVIPLLTGAFLLVMYRYNIGRQRSLGIGSCLLLVVFGIWAVLQAGVADYTLYRLGNWAPPFGIVLVLDRLSAVMLLLTALLSLFCVLYASRGSDREGSHFHALMQFQLMGINGAFLTGDLFNLFVFFEVLLIASYALLLHGGGRARSRAGLHYVIINLAGSALFLLALGILYGLTGTLNMADLAHRIANAPEADLPLLKAASLLLMVVFGIKAALLPLLFWLPRAYSAASAPVAALFAIMTKVGFYAMVRVFLVVFGLDDGAPANGTVMAWLWPTALITLALGAIGVLGAASLRTLTAYMVIVSVGILMATLSRNDEQLLAASLFYLLHSTCMTAVFFLLADLIGHYRDDGYDRFSIISPLAHRWVLGTVFLVAAVSMASLPPFSGFVSKAWILQSSLQLPGYLWLWAAILISGLLIIAALSRAGSGWFWRPQEHSATHARTVAKTRGLDHARTATVCVMVAISFSLALFAQPVMDYLEAAAKLVYQPSGYVNAVLGDYIRQGGEVAE</sequence>
<dbReference type="AlphaFoldDB" id="A0A2V3ZSC4"/>
<keyword evidence="11" id="KW-1185">Reference proteome</keyword>
<feature type="transmembrane region" description="Helical" evidence="8">
    <location>
        <begin position="108"/>
        <end position="125"/>
    </location>
</feature>
<keyword evidence="5 8" id="KW-1133">Transmembrane helix</keyword>
<feature type="transmembrane region" description="Helical" evidence="8">
    <location>
        <begin position="70"/>
        <end position="96"/>
    </location>
</feature>
<keyword evidence="6 8" id="KW-0472">Membrane</keyword>
<proteinExistence type="inferred from homology"/>
<dbReference type="InterPro" id="IPR003918">
    <property type="entry name" value="NADH_UbQ_OxRdtase"/>
</dbReference>
<feature type="transmembrane region" description="Helical" evidence="8">
    <location>
        <begin position="304"/>
        <end position="321"/>
    </location>
</feature>
<organism evidence="10 11">
    <name type="scientific">Marinobacter vulgaris</name>
    <dbReference type="NCBI Taxonomy" id="1928331"/>
    <lineage>
        <taxon>Bacteria</taxon>
        <taxon>Pseudomonadati</taxon>
        <taxon>Pseudomonadota</taxon>
        <taxon>Gammaproteobacteria</taxon>
        <taxon>Pseudomonadales</taxon>
        <taxon>Marinobacteraceae</taxon>
        <taxon>Marinobacter</taxon>
    </lineage>
</organism>
<feature type="transmembrane region" description="Helical" evidence="8">
    <location>
        <begin position="242"/>
        <end position="266"/>
    </location>
</feature>
<comment type="caution">
    <text evidence="10">The sequence shown here is derived from an EMBL/GenBank/DDBJ whole genome shotgun (WGS) entry which is preliminary data.</text>
</comment>
<evidence type="ECO:0000313" key="10">
    <source>
        <dbReference type="EMBL" id="PXX92750.1"/>
    </source>
</evidence>
<gene>
    <name evidence="10" type="ORF">DIT71_06120</name>
</gene>
<dbReference type="PANTHER" id="PTHR42703:SF1">
    <property type="entry name" value="NA(+)_H(+) ANTIPORTER SUBUNIT D1"/>
    <property type="match status" value="1"/>
</dbReference>
<dbReference type="RefSeq" id="WP_114612302.1">
    <property type="nucleotide sequence ID" value="NZ_QFWX01000002.1"/>
</dbReference>
<feature type="transmembrane region" description="Helical" evidence="8">
    <location>
        <begin position="459"/>
        <end position="479"/>
    </location>
</feature>
<comment type="similarity">
    <text evidence="2">Belongs to the CPA3 antiporters (TC 2.A.63) subunit D family.</text>
</comment>
<dbReference type="PRINTS" id="PR01437">
    <property type="entry name" value="NUOXDRDTASE4"/>
</dbReference>
<dbReference type="PANTHER" id="PTHR42703">
    <property type="entry name" value="NADH DEHYDROGENASE"/>
    <property type="match status" value="1"/>
</dbReference>
<evidence type="ECO:0000259" key="9">
    <source>
        <dbReference type="Pfam" id="PF00361"/>
    </source>
</evidence>
<keyword evidence="4 7" id="KW-0812">Transmembrane</keyword>
<dbReference type="InterPro" id="IPR050586">
    <property type="entry name" value="CPA3_Na-H_Antiporter_D"/>
</dbReference>
<evidence type="ECO:0000256" key="4">
    <source>
        <dbReference type="ARBA" id="ARBA00022692"/>
    </source>
</evidence>
<dbReference type="GO" id="GO:0005886">
    <property type="term" value="C:plasma membrane"/>
    <property type="evidence" value="ECO:0007669"/>
    <property type="project" value="UniProtKB-SubCell"/>
</dbReference>
<evidence type="ECO:0000256" key="1">
    <source>
        <dbReference type="ARBA" id="ARBA00004651"/>
    </source>
</evidence>
<reference evidence="10 11" key="2">
    <citation type="submission" date="2018-06" db="EMBL/GenBank/DDBJ databases">
        <title>Marinobactersediminissp. nov, a moderately halophilic bacterium isolated from marine solar saltern.</title>
        <authorList>
            <person name="Zhang Y."/>
        </authorList>
    </citation>
    <scope>NUCLEOTIDE SEQUENCE [LARGE SCALE GENOMIC DNA]</scope>
    <source>
        <strain evidence="10 11">F01</strain>
    </source>
</reference>
<evidence type="ECO:0000256" key="6">
    <source>
        <dbReference type="ARBA" id="ARBA00023136"/>
    </source>
</evidence>
<evidence type="ECO:0000256" key="2">
    <source>
        <dbReference type="ARBA" id="ARBA00005346"/>
    </source>
</evidence>
<feature type="transmembrane region" description="Helical" evidence="8">
    <location>
        <begin position="131"/>
        <end position="149"/>
    </location>
</feature>
<feature type="transmembrane region" description="Helical" evidence="8">
    <location>
        <begin position="208"/>
        <end position="230"/>
    </location>
</feature>
<keyword evidence="3" id="KW-1003">Cell membrane</keyword>
<feature type="transmembrane region" description="Helical" evidence="8">
    <location>
        <begin position="373"/>
        <end position="392"/>
    </location>
</feature>
<feature type="transmembrane region" description="Helical" evidence="8">
    <location>
        <begin position="32"/>
        <end position="50"/>
    </location>
</feature>